<dbReference type="NCBIfam" id="TIGR00578">
    <property type="entry name" value="ku70"/>
    <property type="match status" value="1"/>
</dbReference>
<dbReference type="GO" id="GO:0016787">
    <property type="term" value="F:hydrolase activity"/>
    <property type="evidence" value="ECO:0007669"/>
    <property type="project" value="UniProtKB-KW"/>
</dbReference>
<dbReference type="CDD" id="cd00788">
    <property type="entry name" value="KU70"/>
    <property type="match status" value="1"/>
</dbReference>
<dbReference type="InterPro" id="IPR005160">
    <property type="entry name" value="Ku_C"/>
</dbReference>
<feature type="compositionally biased region" description="Acidic residues" evidence="18">
    <location>
        <begin position="11"/>
        <end position="21"/>
    </location>
</feature>
<dbReference type="SMART" id="SM00559">
    <property type="entry name" value="Ku78"/>
    <property type="match status" value="1"/>
</dbReference>
<keyword evidence="11" id="KW-0779">Telomere</keyword>
<dbReference type="SMART" id="SM00513">
    <property type="entry name" value="SAP"/>
    <property type="match status" value="1"/>
</dbReference>
<dbReference type="SUPFAM" id="SSF68906">
    <property type="entry name" value="SAP domain"/>
    <property type="match status" value="1"/>
</dbReference>
<feature type="region of interest" description="Disordered" evidence="18">
    <location>
        <begin position="1"/>
        <end position="21"/>
    </location>
</feature>
<keyword evidence="6" id="KW-0547">Nucleotide-binding</keyword>
<dbReference type="GO" id="GO:0000723">
    <property type="term" value="P:telomere maintenance"/>
    <property type="evidence" value="ECO:0007669"/>
    <property type="project" value="InterPro"/>
</dbReference>
<dbReference type="HOGENOM" id="CLU_014815_1_1_1"/>
<evidence type="ECO:0000256" key="18">
    <source>
        <dbReference type="SAM" id="MobiDB-lite"/>
    </source>
</evidence>
<dbReference type="Pfam" id="PF03730">
    <property type="entry name" value="Ku_C"/>
    <property type="match status" value="1"/>
</dbReference>
<dbReference type="GO" id="GO:0043564">
    <property type="term" value="C:Ku70:Ku80 complex"/>
    <property type="evidence" value="ECO:0007669"/>
    <property type="project" value="InterPro"/>
</dbReference>
<dbReference type="Proteomes" id="UP000005446">
    <property type="component" value="Unassembled WGS sequence"/>
</dbReference>
<dbReference type="Gene3D" id="2.40.290.10">
    <property type="match status" value="1"/>
</dbReference>
<evidence type="ECO:0000256" key="5">
    <source>
        <dbReference type="ARBA" id="ARBA00022454"/>
    </source>
</evidence>
<keyword evidence="8" id="KW-0378">Hydrolase</keyword>
<evidence type="ECO:0000256" key="10">
    <source>
        <dbReference type="ARBA" id="ARBA00022840"/>
    </source>
</evidence>
<dbReference type="InParanoid" id="H0EYD1"/>
<evidence type="ECO:0000313" key="20">
    <source>
        <dbReference type="EMBL" id="EHK96436.1"/>
    </source>
</evidence>
<evidence type="ECO:0000256" key="11">
    <source>
        <dbReference type="ARBA" id="ARBA00022895"/>
    </source>
</evidence>
<dbReference type="SUPFAM" id="SSF100939">
    <property type="entry name" value="SPOC domain-like"/>
    <property type="match status" value="1"/>
</dbReference>
<feature type="domain" description="SAP" evidence="19">
    <location>
        <begin position="348"/>
        <end position="382"/>
    </location>
</feature>
<dbReference type="GO" id="GO:0003684">
    <property type="term" value="F:damaged DNA binding"/>
    <property type="evidence" value="ECO:0007669"/>
    <property type="project" value="InterPro"/>
</dbReference>
<protein>
    <recommendedName>
        <fullName evidence="4">DNA helicase</fullName>
        <ecNumber evidence="4">3.6.4.12</ecNumber>
    </recommendedName>
</protein>
<evidence type="ECO:0000256" key="1">
    <source>
        <dbReference type="ARBA" id="ARBA00004123"/>
    </source>
</evidence>
<dbReference type="Gene3D" id="4.10.970.10">
    <property type="entry name" value="Ku70, bridge and pillars"/>
    <property type="match status" value="1"/>
</dbReference>
<proteinExistence type="inferred from homology"/>
<dbReference type="Pfam" id="PF02735">
    <property type="entry name" value="Ku"/>
    <property type="match status" value="1"/>
</dbReference>
<dbReference type="FunFam" id="2.40.290.10:FF:000001">
    <property type="entry name" value="X-ray repair cross complementing 6"/>
    <property type="match status" value="1"/>
</dbReference>
<sequence length="385" mass="43264">MADSRESWKNEDEEEEEELDEASYIAQKDAVLFAIDVSSSMLAAPPASDARNSETDSPTVAAIKYQNSTIGKDVQKAEIKKAYKFGGAQVLFTPEEQKELKSYGSPILRIIGFKPQNMLPFWASVKKSTFIYPSEDDYVGSTRVFAALWKKLLKDKKMGIAWYVARNNATPLLVAILPSQERFEEGPGSTQVIPAGLWLYPIPFADDIRSLPELPAPVVAPDELIDEMRKIVQQLQLPKARYDPSKYPNPSLQWHYKILQAMALEEDVPESPDDKTIPKYRQINNRAGEFINNWGKILAESTKVLKTMKHELDDDDVGPPAKKVKVKAQSLEDMSVDEVKKAARDNGLTKHTVTDLKHWLASKGLSTAGKKTDLLERIEQWAENS</sequence>
<evidence type="ECO:0000256" key="12">
    <source>
        <dbReference type="ARBA" id="ARBA00023125"/>
    </source>
</evidence>
<evidence type="ECO:0000256" key="14">
    <source>
        <dbReference type="ARBA" id="ARBA00023204"/>
    </source>
</evidence>
<keyword evidence="5" id="KW-0158">Chromosome</keyword>
<dbReference type="GO" id="GO:0006303">
    <property type="term" value="P:double-strand break repair via nonhomologous end joining"/>
    <property type="evidence" value="ECO:0007669"/>
    <property type="project" value="InterPro"/>
</dbReference>
<accession>H0EYD1</accession>
<evidence type="ECO:0000256" key="2">
    <source>
        <dbReference type="ARBA" id="ARBA00004574"/>
    </source>
</evidence>
<evidence type="ECO:0000256" key="8">
    <source>
        <dbReference type="ARBA" id="ARBA00022801"/>
    </source>
</evidence>
<evidence type="ECO:0000313" key="21">
    <source>
        <dbReference type="Proteomes" id="UP000005446"/>
    </source>
</evidence>
<dbReference type="GO" id="GO:0003678">
    <property type="term" value="F:DNA helicase activity"/>
    <property type="evidence" value="ECO:0007669"/>
    <property type="project" value="UniProtKB-EC"/>
</dbReference>
<keyword evidence="21" id="KW-1185">Reference proteome</keyword>
<evidence type="ECO:0000256" key="7">
    <source>
        <dbReference type="ARBA" id="ARBA00022763"/>
    </source>
</evidence>
<organism evidence="20 21">
    <name type="scientific">Glarea lozoyensis (strain ATCC 74030 / MF5533)</name>
    <dbReference type="NCBI Taxonomy" id="1104152"/>
    <lineage>
        <taxon>Eukaryota</taxon>
        <taxon>Fungi</taxon>
        <taxon>Dikarya</taxon>
        <taxon>Ascomycota</taxon>
        <taxon>Pezizomycotina</taxon>
        <taxon>Leotiomycetes</taxon>
        <taxon>Helotiales</taxon>
        <taxon>Helotiaceae</taxon>
        <taxon>Glarea</taxon>
    </lineage>
</organism>
<dbReference type="GO" id="GO:0000781">
    <property type="term" value="C:chromosome, telomeric region"/>
    <property type="evidence" value="ECO:0007669"/>
    <property type="project" value="UniProtKB-SubCell"/>
</dbReference>
<dbReference type="GO" id="GO:0005524">
    <property type="term" value="F:ATP binding"/>
    <property type="evidence" value="ECO:0007669"/>
    <property type="project" value="UniProtKB-KW"/>
</dbReference>
<dbReference type="PANTHER" id="PTHR12604:SF2">
    <property type="entry name" value="X-RAY REPAIR CROSS-COMPLEMENTING PROTEIN 6"/>
    <property type="match status" value="1"/>
</dbReference>
<evidence type="ECO:0000256" key="6">
    <source>
        <dbReference type="ARBA" id="ARBA00022741"/>
    </source>
</evidence>
<dbReference type="GO" id="GO:0003690">
    <property type="term" value="F:double-stranded DNA binding"/>
    <property type="evidence" value="ECO:0007669"/>
    <property type="project" value="TreeGrafter"/>
</dbReference>
<dbReference type="InterPro" id="IPR016194">
    <property type="entry name" value="SPOC-like_C_dom_sf"/>
</dbReference>
<dbReference type="InterPro" id="IPR036361">
    <property type="entry name" value="SAP_dom_sf"/>
</dbReference>
<feature type="compositionally biased region" description="Basic and acidic residues" evidence="18">
    <location>
        <begin position="1"/>
        <end position="10"/>
    </location>
</feature>
<gene>
    <name evidence="20" type="ORF">M7I_7830</name>
</gene>
<evidence type="ECO:0000259" key="19">
    <source>
        <dbReference type="PROSITE" id="PS50800"/>
    </source>
</evidence>
<keyword evidence="12" id="KW-0238">DNA-binding</keyword>
<dbReference type="Gene3D" id="1.10.720.30">
    <property type="entry name" value="SAP domain"/>
    <property type="match status" value="1"/>
</dbReference>
<evidence type="ECO:0000256" key="13">
    <source>
        <dbReference type="ARBA" id="ARBA00023172"/>
    </source>
</evidence>
<evidence type="ECO:0000256" key="15">
    <source>
        <dbReference type="ARBA" id="ARBA00023242"/>
    </source>
</evidence>
<keyword evidence="14" id="KW-0234">DNA repair</keyword>
<dbReference type="InterPro" id="IPR003034">
    <property type="entry name" value="SAP_dom"/>
</dbReference>
<reference evidence="20 21" key="1">
    <citation type="journal article" date="2012" name="Eukaryot. Cell">
        <title>Genome sequence of the fungus Glarea lozoyensis: the first genome sequence of a species from the Helotiaceae family.</title>
        <authorList>
            <person name="Youssar L."/>
            <person name="Gruening B.A."/>
            <person name="Erxleben A."/>
            <person name="Guenther S."/>
            <person name="Huettel W."/>
        </authorList>
    </citation>
    <scope>NUCLEOTIDE SEQUENCE [LARGE SCALE GENOMIC DNA]</scope>
    <source>
        <strain evidence="21">ATCC 74030 / MF5533</strain>
    </source>
</reference>
<dbReference type="PANTHER" id="PTHR12604">
    <property type="entry name" value="KU AUTOANTIGEN DNA HELICASE"/>
    <property type="match status" value="1"/>
</dbReference>
<dbReference type="Gene3D" id="1.10.1600.10">
    <property type="match status" value="1"/>
</dbReference>
<dbReference type="GO" id="GO:0042162">
    <property type="term" value="F:telomeric DNA binding"/>
    <property type="evidence" value="ECO:0007669"/>
    <property type="project" value="InterPro"/>
</dbReference>
<comment type="caution">
    <text evidence="20">The sequence shown here is derived from an EMBL/GenBank/DDBJ whole genome shotgun (WGS) entry which is preliminary data.</text>
</comment>
<dbReference type="OrthoDB" id="3249161at2759"/>
<dbReference type="Pfam" id="PF02037">
    <property type="entry name" value="SAP"/>
    <property type="match status" value="1"/>
</dbReference>
<keyword evidence="10" id="KW-0067">ATP-binding</keyword>
<comment type="subcellular location">
    <subcellularLocation>
        <location evidence="2">Chromosome</location>
        <location evidence="2">Telomere</location>
    </subcellularLocation>
    <subcellularLocation>
        <location evidence="1">Nucleus</location>
    </subcellularLocation>
</comment>
<keyword evidence="13" id="KW-0233">DNA recombination</keyword>
<keyword evidence="15" id="KW-0539">Nucleus</keyword>
<keyword evidence="9 20" id="KW-0347">Helicase</keyword>
<dbReference type="FunFam" id="1.10.1600.10:FF:000004">
    <property type="entry name" value="ATP-dependent DNA helicase II subunit 1"/>
    <property type="match status" value="1"/>
</dbReference>
<dbReference type="GO" id="GO:0006310">
    <property type="term" value="P:DNA recombination"/>
    <property type="evidence" value="ECO:0007669"/>
    <property type="project" value="UniProtKB-KW"/>
</dbReference>
<dbReference type="InterPro" id="IPR006164">
    <property type="entry name" value="DNA_bd_Ku70/Ku80"/>
</dbReference>
<keyword evidence="7" id="KW-0227">DNA damage</keyword>
<evidence type="ECO:0000256" key="17">
    <source>
        <dbReference type="ARBA" id="ARBA00047995"/>
    </source>
</evidence>
<dbReference type="InterPro" id="IPR027388">
    <property type="entry name" value="Ku70_bridge/pillars_dom_sf"/>
</dbReference>
<evidence type="ECO:0000256" key="9">
    <source>
        <dbReference type="ARBA" id="ARBA00022806"/>
    </source>
</evidence>
<dbReference type="AlphaFoldDB" id="H0EYD1"/>
<dbReference type="InterPro" id="IPR006165">
    <property type="entry name" value="Ku70"/>
</dbReference>
<name>H0EYD1_GLAL7</name>
<evidence type="ECO:0000256" key="16">
    <source>
        <dbReference type="ARBA" id="ARBA00024890"/>
    </source>
</evidence>
<evidence type="ECO:0000256" key="3">
    <source>
        <dbReference type="ARBA" id="ARBA00005240"/>
    </source>
</evidence>
<comment type="catalytic activity">
    <reaction evidence="17">
        <text>ATP + H2O = ADP + phosphate + H(+)</text>
        <dbReference type="Rhea" id="RHEA:13065"/>
        <dbReference type="ChEBI" id="CHEBI:15377"/>
        <dbReference type="ChEBI" id="CHEBI:15378"/>
        <dbReference type="ChEBI" id="CHEBI:30616"/>
        <dbReference type="ChEBI" id="CHEBI:43474"/>
        <dbReference type="ChEBI" id="CHEBI:456216"/>
        <dbReference type="EC" id="3.6.4.12"/>
    </reaction>
</comment>
<dbReference type="EC" id="3.6.4.12" evidence="4"/>
<dbReference type="EMBL" id="AGUE01000249">
    <property type="protein sequence ID" value="EHK96436.1"/>
    <property type="molecule type" value="Genomic_DNA"/>
</dbReference>
<dbReference type="PROSITE" id="PS50800">
    <property type="entry name" value="SAP"/>
    <property type="match status" value="1"/>
</dbReference>
<comment type="function">
    <text evidence="16">Single-stranded DNA-dependent ATP-dependent helicase. Involved in non-homologous end joining (NHEJ) DNA double strand break repair. DNA-binding is sequence-independent but has a high affinity to nicks in double-stranded DNA and to the ends of duplex DNA. Binds to naturally occurring chromosomal ends, and therefore provides chromosomal end protection. Required also for telomere recombination to repair telomeric ends in the absence of telomerase. KU70, of the KU70/KU80 heterodimer, binds to the stem loop of TLC1, the RNA component of telomerase. Involved in telomere maintenance. Interacts with telomeric repeats and subtelomeric sequences thereby controlling telomere length and protecting against subtelomeric rearrangement. Maintains telomeric chromatin, which is involved in silencing the expression of genes located at the telomere. Required for mating-type switching.</text>
</comment>
<evidence type="ECO:0000256" key="4">
    <source>
        <dbReference type="ARBA" id="ARBA00012551"/>
    </source>
</evidence>
<dbReference type="InterPro" id="IPR047087">
    <property type="entry name" value="KU70_core_dom"/>
</dbReference>
<comment type="similarity">
    <text evidence="3">Belongs to the ku70 family.</text>
</comment>